<organism evidence="1 2">
    <name type="scientific">Dictyobacter vulcani</name>
    <dbReference type="NCBI Taxonomy" id="2607529"/>
    <lineage>
        <taxon>Bacteria</taxon>
        <taxon>Bacillati</taxon>
        <taxon>Chloroflexota</taxon>
        <taxon>Ktedonobacteria</taxon>
        <taxon>Ktedonobacterales</taxon>
        <taxon>Dictyobacteraceae</taxon>
        <taxon>Dictyobacter</taxon>
    </lineage>
</organism>
<protein>
    <submittedName>
        <fullName evidence="1">Uncharacterized protein</fullName>
    </submittedName>
</protein>
<gene>
    <name evidence="1" type="ORF">KDW_26660</name>
</gene>
<sequence length="70" mass="8246">MNTQPLEMINNTHYAETETDKLVSNGFTQDEIISLFWLRQWYQHGGSDRVEVLRHLEFLKLLVVNGKVEL</sequence>
<dbReference type="Proteomes" id="UP000326912">
    <property type="component" value="Unassembled WGS sequence"/>
</dbReference>
<comment type="caution">
    <text evidence="1">The sequence shown here is derived from an EMBL/GenBank/DDBJ whole genome shotgun (WGS) entry which is preliminary data.</text>
</comment>
<evidence type="ECO:0000313" key="2">
    <source>
        <dbReference type="Proteomes" id="UP000326912"/>
    </source>
</evidence>
<name>A0A5J4KGA3_9CHLR</name>
<dbReference type="EMBL" id="BKZW01000001">
    <property type="protein sequence ID" value="GER88504.1"/>
    <property type="molecule type" value="Genomic_DNA"/>
</dbReference>
<accession>A0A5J4KGA3</accession>
<proteinExistence type="predicted"/>
<evidence type="ECO:0000313" key="1">
    <source>
        <dbReference type="EMBL" id="GER88504.1"/>
    </source>
</evidence>
<dbReference type="AlphaFoldDB" id="A0A5J4KGA3"/>
<keyword evidence="2" id="KW-1185">Reference proteome</keyword>
<reference evidence="1 2" key="1">
    <citation type="submission" date="2019-10" db="EMBL/GenBank/DDBJ databases">
        <title>Dictyobacter vulcani sp. nov., within the class Ktedonobacteria, isolated from soil of volcanic Mt. Zao.</title>
        <authorList>
            <person name="Zheng Y."/>
            <person name="Wang C.M."/>
            <person name="Sakai Y."/>
            <person name="Abe K."/>
            <person name="Yokota A."/>
            <person name="Yabe S."/>
        </authorList>
    </citation>
    <scope>NUCLEOTIDE SEQUENCE [LARGE SCALE GENOMIC DNA]</scope>
    <source>
        <strain evidence="1 2">W12</strain>
    </source>
</reference>